<keyword evidence="5" id="KW-0808">Transferase</keyword>
<comment type="caution">
    <text evidence="11">The sequence shown here is derived from an EMBL/GenBank/DDBJ whole genome shotgun (WGS) entry which is preliminary data.</text>
</comment>
<proteinExistence type="inferred from homology"/>
<protein>
    <recommendedName>
        <fullName evidence="10">Carbohydrate kinase PfkB domain-containing protein</fullName>
    </recommendedName>
</protein>
<feature type="compositionally biased region" description="Basic and acidic residues" evidence="9">
    <location>
        <begin position="137"/>
        <end position="148"/>
    </location>
</feature>
<sequence>MACLSLPQFLSLPRYHLTWPYCFTSFNTVQLGELRLGCKWGHVAMARKKASLDSVIEEPSDNESATEKKATRSPKTKRATARTKKKAKDESPEGSIDSLVDIDDASSIEESLSASSDGSKKKTRRTRKKDASISAGVKEEKELKEEKKVRRRRKPKEENLVIEAKEDEAEISDQDELSFMENVEDDSDGGWEPVTDDGEDISYTYGWPPLVCCFGAAQHAFVPSGRPSNRLINHEIHESMKDALWSPESFVRAPGGSASSVAIALATLGGKVAFMGKLGDDDYGQAMLYYMNSNNVQTRSVCIDDKRATAVSLMKIGKRSRLKMSCVKSCAEASLTKSEINIDVLKEAKMFYFNTHSLLDRNMRSTTLQAIKISKYFGGVVFYDLNLPMPLWLSREETKMFIQKVWNLADIIEVTKQELEFLCGITPSEEFDTKNNARSKFVHYEPEVVAPLWHENLKVLFVTNGTSKIHYYTKELDGSVLGMEDAPITPFTCDMSASGDGIVAALMRMLTVQPHLITDKGYLEHSIKYAIDCGVIDQWILGRVRGFPPHEDTDDVTPDSNGIRSISEQEYRTVVGSVRE</sequence>
<dbReference type="EMBL" id="JAYKXN010000008">
    <property type="protein sequence ID" value="KAK7264708.1"/>
    <property type="molecule type" value="Genomic_DNA"/>
</dbReference>
<evidence type="ECO:0000313" key="11">
    <source>
        <dbReference type="EMBL" id="KAK7264708.1"/>
    </source>
</evidence>
<dbReference type="GO" id="GO:0016301">
    <property type="term" value="F:kinase activity"/>
    <property type="evidence" value="ECO:0007669"/>
    <property type="project" value="UniProtKB-KW"/>
</dbReference>
<comment type="similarity">
    <text evidence="2">Belongs to the carbohydrate kinase PfkB family.</text>
</comment>
<accession>A0AAN9F3P5</accession>
<keyword evidence="12" id="KW-1185">Reference proteome</keyword>
<dbReference type="GO" id="GO:0009662">
    <property type="term" value="P:etioplast organization"/>
    <property type="evidence" value="ECO:0007669"/>
    <property type="project" value="TreeGrafter"/>
</dbReference>
<feature type="domain" description="Carbohydrate kinase PfkB" evidence="10">
    <location>
        <begin position="246"/>
        <end position="533"/>
    </location>
</feature>
<evidence type="ECO:0000256" key="1">
    <source>
        <dbReference type="ARBA" id="ARBA00004229"/>
    </source>
</evidence>
<evidence type="ECO:0000256" key="2">
    <source>
        <dbReference type="ARBA" id="ARBA00010688"/>
    </source>
</evidence>
<dbReference type="AlphaFoldDB" id="A0AAN9F3P5"/>
<evidence type="ECO:0000256" key="9">
    <source>
        <dbReference type="SAM" id="MobiDB-lite"/>
    </source>
</evidence>
<evidence type="ECO:0000256" key="8">
    <source>
        <dbReference type="ARBA" id="ARBA00058434"/>
    </source>
</evidence>
<dbReference type="Gene3D" id="3.40.1190.20">
    <property type="match status" value="1"/>
</dbReference>
<gene>
    <name evidence="11" type="ORF">RJT34_32318</name>
</gene>
<dbReference type="InterPro" id="IPR050306">
    <property type="entry name" value="PfkB_Carbo_kinase"/>
</dbReference>
<dbReference type="GO" id="GO:0009658">
    <property type="term" value="P:chloroplast organization"/>
    <property type="evidence" value="ECO:0007669"/>
    <property type="project" value="TreeGrafter"/>
</dbReference>
<dbReference type="Proteomes" id="UP001359559">
    <property type="component" value="Unassembled WGS sequence"/>
</dbReference>
<dbReference type="FunFam" id="3.40.1190.20:FF:000021">
    <property type="entry name" value="Fructokinase-like 2, chloroplastic"/>
    <property type="match status" value="1"/>
</dbReference>
<evidence type="ECO:0000256" key="6">
    <source>
        <dbReference type="ARBA" id="ARBA00022777"/>
    </source>
</evidence>
<feature type="compositionally biased region" description="Basic residues" evidence="9">
    <location>
        <begin position="71"/>
        <end position="86"/>
    </location>
</feature>
<feature type="compositionally biased region" description="Low complexity" evidence="9">
    <location>
        <begin position="108"/>
        <end position="117"/>
    </location>
</feature>
<keyword evidence="7" id="KW-0809">Transit peptide</keyword>
<keyword evidence="4" id="KW-0934">Plastid</keyword>
<dbReference type="PANTHER" id="PTHR43085:SF2">
    <property type="entry name" value="FRUCTOKINASE-LIKE 2, CHLOROPLASTIC"/>
    <property type="match status" value="1"/>
</dbReference>
<dbReference type="PANTHER" id="PTHR43085">
    <property type="entry name" value="HEXOKINASE FAMILY MEMBER"/>
    <property type="match status" value="1"/>
</dbReference>
<keyword evidence="6" id="KW-0418">Kinase</keyword>
<evidence type="ECO:0000259" key="10">
    <source>
        <dbReference type="Pfam" id="PF00294"/>
    </source>
</evidence>
<evidence type="ECO:0000256" key="3">
    <source>
        <dbReference type="ARBA" id="ARBA00022528"/>
    </source>
</evidence>
<evidence type="ECO:0000256" key="4">
    <source>
        <dbReference type="ARBA" id="ARBA00022640"/>
    </source>
</evidence>
<evidence type="ECO:0000256" key="7">
    <source>
        <dbReference type="ARBA" id="ARBA00022946"/>
    </source>
</evidence>
<name>A0AAN9F3P5_CLITE</name>
<dbReference type="InterPro" id="IPR011611">
    <property type="entry name" value="PfkB_dom"/>
</dbReference>
<dbReference type="SUPFAM" id="SSF53613">
    <property type="entry name" value="Ribokinase-like"/>
    <property type="match status" value="1"/>
</dbReference>
<dbReference type="InterPro" id="IPR029056">
    <property type="entry name" value="Ribokinase-like"/>
</dbReference>
<comment type="function">
    <text evidence="8">Required for proper chloroplast development, most likely through regulating plastid-encoded polymerase (PEP) dependent chloroplast transcription. Acts as a component of the transcriptionally active plastid chromosome that is required for plastid gene expression.</text>
</comment>
<dbReference type="GO" id="GO:0042644">
    <property type="term" value="C:chloroplast nucleoid"/>
    <property type="evidence" value="ECO:0007669"/>
    <property type="project" value="UniProtKB-ARBA"/>
</dbReference>
<comment type="subcellular location">
    <subcellularLocation>
        <location evidence="1">Plastid</location>
        <location evidence="1">Chloroplast</location>
    </subcellularLocation>
</comment>
<dbReference type="CDD" id="cd01167">
    <property type="entry name" value="bac_FRK"/>
    <property type="match status" value="1"/>
</dbReference>
<evidence type="ECO:0000313" key="12">
    <source>
        <dbReference type="Proteomes" id="UP001359559"/>
    </source>
</evidence>
<organism evidence="11 12">
    <name type="scientific">Clitoria ternatea</name>
    <name type="common">Butterfly pea</name>
    <dbReference type="NCBI Taxonomy" id="43366"/>
    <lineage>
        <taxon>Eukaryota</taxon>
        <taxon>Viridiplantae</taxon>
        <taxon>Streptophyta</taxon>
        <taxon>Embryophyta</taxon>
        <taxon>Tracheophyta</taxon>
        <taxon>Spermatophyta</taxon>
        <taxon>Magnoliopsida</taxon>
        <taxon>eudicotyledons</taxon>
        <taxon>Gunneridae</taxon>
        <taxon>Pentapetalae</taxon>
        <taxon>rosids</taxon>
        <taxon>fabids</taxon>
        <taxon>Fabales</taxon>
        <taxon>Fabaceae</taxon>
        <taxon>Papilionoideae</taxon>
        <taxon>50 kb inversion clade</taxon>
        <taxon>NPAAA clade</taxon>
        <taxon>indigoferoid/millettioid clade</taxon>
        <taxon>Phaseoleae</taxon>
        <taxon>Clitoria</taxon>
    </lineage>
</organism>
<dbReference type="Pfam" id="PF00294">
    <property type="entry name" value="PfkB"/>
    <property type="match status" value="1"/>
</dbReference>
<dbReference type="GO" id="GO:0042793">
    <property type="term" value="P:plastid transcription"/>
    <property type="evidence" value="ECO:0007669"/>
    <property type="project" value="TreeGrafter"/>
</dbReference>
<keyword evidence="3" id="KW-0150">Chloroplast</keyword>
<feature type="region of interest" description="Disordered" evidence="9">
    <location>
        <begin position="51"/>
        <end position="155"/>
    </location>
</feature>
<reference evidence="11 12" key="1">
    <citation type="submission" date="2024-01" db="EMBL/GenBank/DDBJ databases">
        <title>The genomes of 5 underutilized Papilionoideae crops provide insights into root nodulation and disease resistance.</title>
        <authorList>
            <person name="Yuan L."/>
        </authorList>
    </citation>
    <scope>NUCLEOTIDE SEQUENCE [LARGE SCALE GENOMIC DNA]</scope>
    <source>
        <strain evidence="11">LY-2023</strain>
        <tissue evidence="11">Leaf</tissue>
    </source>
</reference>
<evidence type="ECO:0000256" key="5">
    <source>
        <dbReference type="ARBA" id="ARBA00022679"/>
    </source>
</evidence>